<keyword evidence="2" id="KW-1185">Reference proteome</keyword>
<proteinExistence type="predicted"/>
<sequence length="764" mass="83245">MAVTKEGKLGGGRRTSGVATPPEGGWGWLVVAGCFLATICIRAVTRCVSMFFVEFQLHFEKDYSSTAWIHSLIDSTTMLCAPLGGFLANRLSCRVTVMLGGLLSSAGLVLSSFASSLEHLYICLGILTGLGFALSFTPAIAMVGRYFNERKALAYGIALSGSDIFTYLLLCFLSVLKFLYLCFSSTLLTLFHPIKSSFTSSAGTGIGTFILAPAVQLFIKHYSWRGALLILGGFVSNLFVCGAVMRPLEPRGGETILENNMANPEKDCMTTVMDSNDNKQISDDCRQMEPKQLEINSLKETQGLLIANGALRNFGIKNDKLGPADIALLSRPSLPDSSLTDLKIAECILFSNKLSETILGEISDPKLEKESTIEDLKLVESMNLNNKAADIDAYIEDSGLTEAKLIDAYHSDKTVSPSSEPLVNTNTSSIARCFCLKSREEFRFLVSPDFLILSVSVLFMAYGCSAPIVYLVPYALSVGVEHQQAAFLMSIFGVCGIVGNISFGWITDRKCLKRYRMLCYLVALGMEGLCCTIIPLLHSFPLLVPFSVIYGYFDGVYVALIPVVTSDVVGPTFLTSALGVVYFLHAIPYLVSPPIGGWLVDRTGNYAATFLLSGASYIFSSVVLAAVIVVRRQLMPCSFWLRTSCDKMLFNHLVRCHHSQGQGQTVAYSSLTSHLSRTGTPPGPWIVQGKLRPTPPTSDTDCFTLLPLTKGCSPSGGRLLEECVTPAEADVRDRGRQRKEKRERSEEKDHTHRGGGAFADISEL</sequence>
<name>A0ACB8W9C5_9TELE</name>
<protein>
    <submittedName>
        <fullName evidence="1">Uncharacterized protein</fullName>
    </submittedName>
</protein>
<accession>A0ACB8W9C5</accession>
<reference evidence="1" key="1">
    <citation type="submission" date="2022-04" db="EMBL/GenBank/DDBJ databases">
        <title>Jade perch genome.</title>
        <authorList>
            <person name="Chao B."/>
        </authorList>
    </citation>
    <scope>NUCLEOTIDE SEQUENCE</scope>
    <source>
        <strain evidence="1">CB-2022</strain>
    </source>
</reference>
<comment type="caution">
    <text evidence="1">The sequence shown here is derived from an EMBL/GenBank/DDBJ whole genome shotgun (WGS) entry which is preliminary data.</text>
</comment>
<dbReference type="Proteomes" id="UP000831701">
    <property type="component" value="Chromosome 14"/>
</dbReference>
<dbReference type="EMBL" id="CM041544">
    <property type="protein sequence ID" value="KAI3363383.1"/>
    <property type="molecule type" value="Genomic_DNA"/>
</dbReference>
<evidence type="ECO:0000313" key="2">
    <source>
        <dbReference type="Proteomes" id="UP000831701"/>
    </source>
</evidence>
<evidence type="ECO:0000313" key="1">
    <source>
        <dbReference type="EMBL" id="KAI3363383.1"/>
    </source>
</evidence>
<organism evidence="1 2">
    <name type="scientific">Scortum barcoo</name>
    <name type="common">barcoo grunter</name>
    <dbReference type="NCBI Taxonomy" id="214431"/>
    <lineage>
        <taxon>Eukaryota</taxon>
        <taxon>Metazoa</taxon>
        <taxon>Chordata</taxon>
        <taxon>Craniata</taxon>
        <taxon>Vertebrata</taxon>
        <taxon>Euteleostomi</taxon>
        <taxon>Actinopterygii</taxon>
        <taxon>Neopterygii</taxon>
        <taxon>Teleostei</taxon>
        <taxon>Neoteleostei</taxon>
        <taxon>Acanthomorphata</taxon>
        <taxon>Eupercaria</taxon>
        <taxon>Centrarchiformes</taxon>
        <taxon>Terapontoidei</taxon>
        <taxon>Terapontidae</taxon>
        <taxon>Scortum</taxon>
    </lineage>
</organism>
<gene>
    <name evidence="1" type="ORF">L3Q82_012004</name>
</gene>